<keyword evidence="2" id="KW-1185">Reference proteome</keyword>
<proteinExistence type="predicted"/>
<reference evidence="1 2" key="1">
    <citation type="journal article" date="2015" name="Fungal Genet. Biol.">
        <title>Evolution of novel wood decay mechanisms in Agaricales revealed by the genome sequences of Fistulina hepatica and Cylindrobasidium torrendii.</title>
        <authorList>
            <person name="Floudas D."/>
            <person name="Held B.W."/>
            <person name="Riley R."/>
            <person name="Nagy L.G."/>
            <person name="Koehler G."/>
            <person name="Ransdell A.S."/>
            <person name="Younus H."/>
            <person name="Chow J."/>
            <person name="Chiniquy J."/>
            <person name="Lipzen A."/>
            <person name="Tritt A."/>
            <person name="Sun H."/>
            <person name="Haridas S."/>
            <person name="LaButti K."/>
            <person name="Ohm R.A."/>
            <person name="Kues U."/>
            <person name="Blanchette R.A."/>
            <person name="Grigoriev I.V."/>
            <person name="Minto R.E."/>
            <person name="Hibbett D.S."/>
        </authorList>
    </citation>
    <scope>NUCLEOTIDE SEQUENCE [LARGE SCALE GENOMIC DNA]</scope>
    <source>
        <strain evidence="1 2">ATCC 64428</strain>
    </source>
</reference>
<evidence type="ECO:0000313" key="1">
    <source>
        <dbReference type="EMBL" id="KIY45572.1"/>
    </source>
</evidence>
<dbReference type="AlphaFoldDB" id="A0A0D7A3G6"/>
<name>A0A0D7A3G6_9AGAR</name>
<dbReference type="OrthoDB" id="3016366at2759"/>
<evidence type="ECO:0000313" key="2">
    <source>
        <dbReference type="Proteomes" id="UP000054144"/>
    </source>
</evidence>
<sequence>MEPDTVSRPLLPVGHICVGLFSRGDGKFHWSILLPFSTTHTYVYHATNLYGGGWIHELQVRNVHDWLTTCAVIRLSGPTGLTSPETLNDLLNIKYISMDTPTTDPPEPFTCRVWVRKAIRVLHGSGYINCPNAIALEDELRAFGEAQDPATITGCGYSLVDASIAPRA</sequence>
<gene>
    <name evidence="1" type="ORF">FISHEDRAFT_49049</name>
</gene>
<accession>A0A0D7A3G6</accession>
<dbReference type="EMBL" id="KN882047">
    <property type="protein sequence ID" value="KIY45572.1"/>
    <property type="molecule type" value="Genomic_DNA"/>
</dbReference>
<organism evidence="1 2">
    <name type="scientific">Fistulina hepatica ATCC 64428</name>
    <dbReference type="NCBI Taxonomy" id="1128425"/>
    <lineage>
        <taxon>Eukaryota</taxon>
        <taxon>Fungi</taxon>
        <taxon>Dikarya</taxon>
        <taxon>Basidiomycota</taxon>
        <taxon>Agaricomycotina</taxon>
        <taxon>Agaricomycetes</taxon>
        <taxon>Agaricomycetidae</taxon>
        <taxon>Agaricales</taxon>
        <taxon>Fistulinaceae</taxon>
        <taxon>Fistulina</taxon>
    </lineage>
</organism>
<dbReference type="Proteomes" id="UP000054144">
    <property type="component" value="Unassembled WGS sequence"/>
</dbReference>
<protein>
    <submittedName>
        <fullName evidence="1">Uncharacterized protein</fullName>
    </submittedName>
</protein>